<dbReference type="InterPro" id="IPR011856">
    <property type="entry name" value="tRNA_endonuc-like_dom_sf"/>
</dbReference>
<dbReference type="Gene3D" id="3.40.1350.10">
    <property type="match status" value="1"/>
</dbReference>
<reference evidence="3 4" key="1">
    <citation type="submission" date="2020-06" db="EMBL/GenBank/DDBJ databases">
        <title>Description of novel acetic acid bacteria.</title>
        <authorList>
            <person name="Sombolestani A."/>
        </authorList>
    </citation>
    <scope>NUCLEOTIDE SEQUENCE [LARGE SCALE GENOMIC DNA]</scope>
    <source>
        <strain evidence="3 4">LMG 27010</strain>
    </source>
</reference>
<dbReference type="Pfam" id="PF02021">
    <property type="entry name" value="UPF0102"/>
    <property type="match status" value="1"/>
</dbReference>
<evidence type="ECO:0000313" key="3">
    <source>
        <dbReference type="EMBL" id="NVN39049.1"/>
    </source>
</evidence>
<dbReference type="PANTHER" id="PTHR34039">
    <property type="entry name" value="UPF0102 PROTEIN YRAN"/>
    <property type="match status" value="1"/>
</dbReference>
<sequence length="128" mass="14295">MSRFTRLDRPARGALAYRRGARAEERVANALAREGWTILDRRVRMAGGEIDIIATYGTTLAFIEVKARQSAEEAAFALGPAQQARLVEAARHWLAQHEVETIGSVRFDVVTVDKKGAMRRIADAFREI</sequence>
<gene>
    <name evidence="3" type="ORF">HUK82_00520</name>
</gene>
<dbReference type="InterPro" id="IPR011335">
    <property type="entry name" value="Restrct_endonuc-II-like"/>
</dbReference>
<evidence type="ECO:0000313" key="4">
    <source>
        <dbReference type="Proteomes" id="UP000585665"/>
    </source>
</evidence>
<dbReference type="GO" id="GO:0003676">
    <property type="term" value="F:nucleic acid binding"/>
    <property type="evidence" value="ECO:0007669"/>
    <property type="project" value="InterPro"/>
</dbReference>
<protein>
    <recommendedName>
        <fullName evidence="2">UPF0102 protein HUK82_00520</fullName>
    </recommendedName>
</protein>
<accession>A0A850P8N7</accession>
<proteinExistence type="inferred from homology"/>
<organism evidence="3 4">
    <name type="scientific">Ameyamaea chiangmaiensis</name>
    <dbReference type="NCBI Taxonomy" id="442969"/>
    <lineage>
        <taxon>Bacteria</taxon>
        <taxon>Pseudomonadati</taxon>
        <taxon>Pseudomonadota</taxon>
        <taxon>Alphaproteobacteria</taxon>
        <taxon>Acetobacterales</taxon>
        <taxon>Acetobacteraceae</taxon>
        <taxon>Ameyamaea</taxon>
    </lineage>
</organism>
<dbReference type="SUPFAM" id="SSF52980">
    <property type="entry name" value="Restriction endonuclease-like"/>
    <property type="match status" value="1"/>
</dbReference>
<keyword evidence="4" id="KW-1185">Reference proteome</keyword>
<evidence type="ECO:0000256" key="2">
    <source>
        <dbReference type="HAMAP-Rule" id="MF_00048"/>
    </source>
</evidence>
<comment type="caution">
    <text evidence="3">The sequence shown here is derived from an EMBL/GenBank/DDBJ whole genome shotgun (WGS) entry which is preliminary data.</text>
</comment>
<dbReference type="InterPro" id="IPR003509">
    <property type="entry name" value="UPF0102_YraN-like"/>
</dbReference>
<evidence type="ECO:0000256" key="1">
    <source>
        <dbReference type="ARBA" id="ARBA00006738"/>
    </source>
</evidence>
<comment type="similarity">
    <text evidence="1 2">Belongs to the UPF0102 family.</text>
</comment>
<dbReference type="RefSeq" id="WP_176612075.1">
    <property type="nucleotide sequence ID" value="NZ_JABXXR010000002.1"/>
</dbReference>
<dbReference type="HAMAP" id="MF_00048">
    <property type="entry name" value="UPF0102"/>
    <property type="match status" value="1"/>
</dbReference>
<dbReference type="AlphaFoldDB" id="A0A850P8N7"/>
<dbReference type="Proteomes" id="UP000585665">
    <property type="component" value="Unassembled WGS sequence"/>
</dbReference>
<name>A0A850P8N7_9PROT</name>
<dbReference type="PANTHER" id="PTHR34039:SF1">
    <property type="entry name" value="UPF0102 PROTEIN YRAN"/>
    <property type="match status" value="1"/>
</dbReference>
<dbReference type="EMBL" id="JABXXR010000002">
    <property type="protein sequence ID" value="NVN39049.1"/>
    <property type="molecule type" value="Genomic_DNA"/>
</dbReference>